<keyword evidence="8" id="KW-1185">Reference proteome</keyword>
<evidence type="ECO:0000256" key="3">
    <source>
        <dbReference type="ARBA" id="ARBA00022630"/>
    </source>
</evidence>
<dbReference type="PANTHER" id="PTHR43098">
    <property type="entry name" value="L-ORNITHINE N(5)-MONOOXYGENASE-RELATED"/>
    <property type="match status" value="1"/>
</dbReference>
<reference evidence="8" key="2">
    <citation type="journal article" date="2013" name="PLoS Genet.">
        <title>Comparative genome structure, secondary metabolite, and effector coding capacity across Cochliobolus pathogens.</title>
        <authorList>
            <person name="Condon B.J."/>
            <person name="Leng Y."/>
            <person name="Wu D."/>
            <person name="Bushley K.E."/>
            <person name="Ohm R.A."/>
            <person name="Otillar R."/>
            <person name="Martin J."/>
            <person name="Schackwitz W."/>
            <person name="Grimwood J."/>
            <person name="MohdZainudin N."/>
            <person name="Xue C."/>
            <person name="Wang R."/>
            <person name="Manning V.A."/>
            <person name="Dhillon B."/>
            <person name="Tu Z.J."/>
            <person name="Steffenson B.J."/>
            <person name="Salamov A."/>
            <person name="Sun H."/>
            <person name="Lowry S."/>
            <person name="LaButti K."/>
            <person name="Han J."/>
            <person name="Copeland A."/>
            <person name="Lindquist E."/>
            <person name="Barry K."/>
            <person name="Schmutz J."/>
            <person name="Baker S.E."/>
            <person name="Ciuffetti L.M."/>
            <person name="Grigoriev I.V."/>
            <person name="Zhong S."/>
            <person name="Turgeon B.G."/>
        </authorList>
    </citation>
    <scope>NUCLEOTIDE SEQUENCE [LARGE SCALE GENOMIC DNA]</scope>
    <source>
        <strain evidence="8">ND90Pr / ATCC 201652</strain>
    </source>
</reference>
<organism evidence="7 8">
    <name type="scientific">Cochliobolus sativus (strain ND90Pr / ATCC 201652)</name>
    <name type="common">Common root rot and spot blotch fungus</name>
    <name type="synonym">Bipolaris sorokiniana</name>
    <dbReference type="NCBI Taxonomy" id="665912"/>
    <lineage>
        <taxon>Eukaryota</taxon>
        <taxon>Fungi</taxon>
        <taxon>Dikarya</taxon>
        <taxon>Ascomycota</taxon>
        <taxon>Pezizomycotina</taxon>
        <taxon>Dothideomycetes</taxon>
        <taxon>Pleosporomycetidae</taxon>
        <taxon>Pleosporales</taxon>
        <taxon>Pleosporineae</taxon>
        <taxon>Pleosporaceae</taxon>
        <taxon>Bipolaris</taxon>
    </lineage>
</organism>
<keyword evidence="3" id="KW-0285">Flavoprotein</keyword>
<dbReference type="GeneID" id="19140154"/>
<dbReference type="InterPro" id="IPR050775">
    <property type="entry name" value="FAD-binding_Monooxygenases"/>
</dbReference>
<dbReference type="PANTHER" id="PTHR43098:SF2">
    <property type="entry name" value="FAD-BINDING MONOOXYGENASE AUSB-RELATED"/>
    <property type="match status" value="1"/>
</dbReference>
<evidence type="ECO:0000256" key="5">
    <source>
        <dbReference type="ARBA" id="ARBA00022857"/>
    </source>
</evidence>
<evidence type="ECO:0008006" key="9">
    <source>
        <dbReference type="Google" id="ProtNLM"/>
    </source>
</evidence>
<protein>
    <recommendedName>
        <fullName evidence="9">FAD/NAD(P)-binding domain-containing protein</fullName>
    </recommendedName>
</protein>
<name>M2SM48_COCSN</name>
<dbReference type="HOGENOM" id="CLU_006937_8_2_1"/>
<proteinExistence type="inferred from homology"/>
<evidence type="ECO:0000313" key="7">
    <source>
        <dbReference type="EMBL" id="EMD58221.1"/>
    </source>
</evidence>
<evidence type="ECO:0000256" key="4">
    <source>
        <dbReference type="ARBA" id="ARBA00022827"/>
    </source>
</evidence>
<reference evidence="7 8" key="1">
    <citation type="journal article" date="2012" name="PLoS Pathog.">
        <title>Diverse lifestyles and strategies of plant pathogenesis encoded in the genomes of eighteen Dothideomycetes fungi.</title>
        <authorList>
            <person name="Ohm R.A."/>
            <person name="Feau N."/>
            <person name="Henrissat B."/>
            <person name="Schoch C.L."/>
            <person name="Horwitz B.A."/>
            <person name="Barry K.W."/>
            <person name="Condon B.J."/>
            <person name="Copeland A.C."/>
            <person name="Dhillon B."/>
            <person name="Glaser F."/>
            <person name="Hesse C.N."/>
            <person name="Kosti I."/>
            <person name="LaButti K."/>
            <person name="Lindquist E.A."/>
            <person name="Lucas S."/>
            <person name="Salamov A.A."/>
            <person name="Bradshaw R.E."/>
            <person name="Ciuffetti L."/>
            <person name="Hamelin R.C."/>
            <person name="Kema G.H.J."/>
            <person name="Lawrence C."/>
            <person name="Scott J.A."/>
            <person name="Spatafora J.W."/>
            <person name="Turgeon B.G."/>
            <person name="de Wit P.J.G.M."/>
            <person name="Zhong S."/>
            <person name="Goodwin S.B."/>
            <person name="Grigoriev I.V."/>
        </authorList>
    </citation>
    <scope>NUCLEOTIDE SEQUENCE [LARGE SCALE GENOMIC DNA]</scope>
    <source>
        <strain evidence="8">ND90Pr / ATCC 201652</strain>
    </source>
</reference>
<dbReference type="InterPro" id="IPR036188">
    <property type="entry name" value="FAD/NAD-bd_sf"/>
</dbReference>
<dbReference type="eggNOG" id="ENOG502SHCE">
    <property type="taxonomic scope" value="Eukaryota"/>
</dbReference>
<dbReference type="RefSeq" id="XP_007706067.1">
    <property type="nucleotide sequence ID" value="XM_007707877.1"/>
</dbReference>
<evidence type="ECO:0000256" key="6">
    <source>
        <dbReference type="ARBA" id="ARBA00023002"/>
    </source>
</evidence>
<keyword evidence="4" id="KW-0274">FAD</keyword>
<comment type="similarity">
    <text evidence="2">Belongs to the FAD-binding monooxygenase family.</text>
</comment>
<gene>
    <name evidence="7" type="ORF">COCSADRAFT_42058</name>
</gene>
<dbReference type="AlphaFoldDB" id="M2SM48"/>
<dbReference type="OMA" id="HIAYIIA"/>
<dbReference type="Gene3D" id="3.50.50.60">
    <property type="entry name" value="FAD/NAD(P)-binding domain"/>
    <property type="match status" value="2"/>
</dbReference>
<keyword evidence="5" id="KW-0521">NADP</keyword>
<evidence type="ECO:0000256" key="1">
    <source>
        <dbReference type="ARBA" id="ARBA00001974"/>
    </source>
</evidence>
<dbReference type="KEGG" id="bsc:COCSADRAFT_42058"/>
<sequence>MALPEVTNAIDGSTISLSELEEIQKRYKNEREKRLRADGRAQFVDFTTMDKFAKAIHNAWPDPVYDNMTPGIKDGSRCEFLFVGAGYGALTSAVRLLDAGVAAEDIRFVDTAGGFGGTWWLNRYPGLMCDVESYMYMPLLEETGYMPKHKYSYGPELRAQAERIAKKWGLFKNALFRVKVMSMTFDEEKGEWATKLQSLRAGEEAKQITVRSRFAFLATGVQNWPKIPGVSGVNSYKGHMFHTAVWDYEYTGGSEQDPHLTNLKDKKVGIIGTGATAIQAVPELAKWANKLYVFQRTPSAVDTRGQRATDPEWWKTYSSKHGWQKERRLNHGKFTHDEYPRPVVDLVNDEWSTFPSYSGLIGGPNAPMSPEEIPKYVEKLQKMDLVRQKRLRARVDEVIKDKTTAEALKAWYSGWCKRPCFHDDYLPSFNKDNVTLVNTDGRGIEKLTEKGIVANGEEYDLDLIIWSTGYELYLQESPGKKARIDITGRNGRSLDQKWADGISTLYGVQSNGFPNLFWLGFAQTGVTSNQTFVVDELSQLISRLFKAMINKVQDEKQSQESSNKYPFVVEPTVDAEEAWTKEVLSRSGALATLSHCPPSYFNAEGKVSGIAQMDEATKMKAARGSTWGTGFNEWLETIDKWTARDILSGFDFKVPRL</sequence>
<dbReference type="GO" id="GO:0016491">
    <property type="term" value="F:oxidoreductase activity"/>
    <property type="evidence" value="ECO:0007669"/>
    <property type="project" value="UniProtKB-KW"/>
</dbReference>
<evidence type="ECO:0000313" key="8">
    <source>
        <dbReference type="Proteomes" id="UP000016934"/>
    </source>
</evidence>
<dbReference type="Proteomes" id="UP000016934">
    <property type="component" value="Unassembled WGS sequence"/>
</dbReference>
<keyword evidence="6" id="KW-0560">Oxidoreductase</keyword>
<dbReference type="OrthoDB" id="66881at2759"/>
<accession>M2SM48</accession>
<comment type="cofactor">
    <cofactor evidence="1">
        <name>FAD</name>
        <dbReference type="ChEBI" id="CHEBI:57692"/>
    </cofactor>
</comment>
<evidence type="ECO:0000256" key="2">
    <source>
        <dbReference type="ARBA" id="ARBA00010139"/>
    </source>
</evidence>
<dbReference type="SUPFAM" id="SSF51905">
    <property type="entry name" value="FAD/NAD(P)-binding domain"/>
    <property type="match status" value="2"/>
</dbReference>
<dbReference type="EMBL" id="KB445660">
    <property type="protein sequence ID" value="EMD58221.1"/>
    <property type="molecule type" value="Genomic_DNA"/>
</dbReference>